<dbReference type="OrthoDB" id="9789777at2"/>
<proteinExistence type="predicted"/>
<dbReference type="GO" id="GO:0016787">
    <property type="term" value="F:hydrolase activity"/>
    <property type="evidence" value="ECO:0007669"/>
    <property type="project" value="UniProtKB-KW"/>
</dbReference>
<dbReference type="Proteomes" id="UP000192276">
    <property type="component" value="Unassembled WGS sequence"/>
</dbReference>
<dbReference type="InterPro" id="IPR053152">
    <property type="entry name" value="Hydrolase_YcaC-like"/>
</dbReference>
<keyword evidence="3" id="KW-1185">Reference proteome</keyword>
<feature type="domain" description="Isochorismatase-like" evidence="1">
    <location>
        <begin position="33"/>
        <end position="183"/>
    </location>
</feature>
<keyword evidence="2" id="KW-0378">Hydrolase</keyword>
<accession>A0A1V9FVB2</accession>
<dbReference type="Pfam" id="PF00857">
    <property type="entry name" value="Isochorismatase"/>
    <property type="match status" value="1"/>
</dbReference>
<comment type="caution">
    <text evidence="2">The sequence shown here is derived from an EMBL/GenBank/DDBJ whole genome shotgun (WGS) entry which is preliminary data.</text>
</comment>
<dbReference type="CDD" id="cd01012">
    <property type="entry name" value="YcaC_related"/>
    <property type="match status" value="1"/>
</dbReference>
<dbReference type="SUPFAM" id="SSF52499">
    <property type="entry name" value="Isochorismatase-like hydrolases"/>
    <property type="match status" value="1"/>
</dbReference>
<gene>
    <name evidence="2" type="ORF">A4R26_18540</name>
</gene>
<dbReference type="PANTHER" id="PTHR43559:SF3">
    <property type="entry name" value="HYDROLASE YCAC-RELATED"/>
    <property type="match status" value="1"/>
</dbReference>
<evidence type="ECO:0000259" key="1">
    <source>
        <dbReference type="Pfam" id="PF00857"/>
    </source>
</evidence>
<dbReference type="Gene3D" id="3.40.50.850">
    <property type="entry name" value="Isochorismatase-like"/>
    <property type="match status" value="1"/>
</dbReference>
<sequence length="233" mass="25328">MAFSILIIANGFANAQGASNKTGLNALITPENSVLLLIDHQPFQFAGLGSHDPQTILNNTIIIAKTAKLFKVPTLLTTVLEERGGYLVKGVQDVFPDQKPLDRTWINAWQDKKVVDWVKKQGRKKVIIAGLWTEICVAMPAIQALSEGYEVFVIADACGGNTKESHDRAMDRMVQAGVIPITAGVLTGELQRDWARTETVPGLAAILAEHGGNVGIAYAWEVQLLNSSQQNKK</sequence>
<reference evidence="3" key="1">
    <citation type="submission" date="2016-04" db="EMBL/GenBank/DDBJ databases">
        <authorList>
            <person name="Chen L."/>
            <person name="Zhuang W."/>
            <person name="Wang G."/>
        </authorList>
    </citation>
    <scope>NUCLEOTIDE SEQUENCE [LARGE SCALE GENOMIC DNA]</scope>
    <source>
        <strain evidence="3">208</strain>
    </source>
</reference>
<dbReference type="AlphaFoldDB" id="A0A1V9FVB2"/>
<name>A0A1V9FVB2_9BACT</name>
<evidence type="ECO:0000313" key="3">
    <source>
        <dbReference type="Proteomes" id="UP000192276"/>
    </source>
</evidence>
<dbReference type="EMBL" id="LWBP01000123">
    <property type="protein sequence ID" value="OQP62270.1"/>
    <property type="molecule type" value="Genomic_DNA"/>
</dbReference>
<dbReference type="PANTHER" id="PTHR43559">
    <property type="entry name" value="HYDROLASE YCAC-RELATED"/>
    <property type="match status" value="1"/>
</dbReference>
<dbReference type="STRING" id="550983.A4R26_18540"/>
<protein>
    <submittedName>
        <fullName evidence="2">Hydrolase</fullName>
    </submittedName>
</protein>
<dbReference type="InterPro" id="IPR000868">
    <property type="entry name" value="Isochorismatase-like_dom"/>
</dbReference>
<organism evidence="2 3">
    <name type="scientific">Niastella populi</name>
    <dbReference type="NCBI Taxonomy" id="550983"/>
    <lineage>
        <taxon>Bacteria</taxon>
        <taxon>Pseudomonadati</taxon>
        <taxon>Bacteroidota</taxon>
        <taxon>Chitinophagia</taxon>
        <taxon>Chitinophagales</taxon>
        <taxon>Chitinophagaceae</taxon>
        <taxon>Niastella</taxon>
    </lineage>
</organism>
<dbReference type="InterPro" id="IPR036380">
    <property type="entry name" value="Isochorismatase-like_sf"/>
</dbReference>
<evidence type="ECO:0000313" key="2">
    <source>
        <dbReference type="EMBL" id="OQP62270.1"/>
    </source>
</evidence>